<comment type="caution">
    <text evidence="3">The sequence shown here is derived from an EMBL/GenBank/DDBJ whole genome shotgun (WGS) entry which is preliminary data.</text>
</comment>
<organism evidence="3 4">
    <name type="scientific">Rossellomorea marisflavi</name>
    <dbReference type="NCBI Taxonomy" id="189381"/>
    <lineage>
        <taxon>Bacteria</taxon>
        <taxon>Bacillati</taxon>
        <taxon>Bacillota</taxon>
        <taxon>Bacilli</taxon>
        <taxon>Bacillales</taxon>
        <taxon>Bacillaceae</taxon>
        <taxon>Rossellomorea</taxon>
    </lineage>
</organism>
<dbReference type="EMBL" id="LQQY01000011">
    <property type="protein sequence ID" value="KZE50204.1"/>
    <property type="molecule type" value="Genomic_DNA"/>
</dbReference>
<gene>
    <name evidence="3" type="ORF">AV649_18480</name>
</gene>
<comment type="similarity">
    <text evidence="1">Belongs to the zinc-associated anti-sigma factor (ZAS) superfamily. Anti-sigma-W factor family.</text>
</comment>
<dbReference type="Proteomes" id="UP000076510">
    <property type="component" value="Unassembled WGS sequence"/>
</dbReference>
<evidence type="ECO:0000313" key="3">
    <source>
        <dbReference type="EMBL" id="KZE50204.1"/>
    </source>
</evidence>
<protein>
    <recommendedName>
        <fullName evidence="2">Anti-sigma-W factor RsiW</fullName>
    </recommendedName>
</protein>
<sequence length="210" mass="23217">MKACPEEVIDYMHDYLDGDIGSTQASELKKHLQECDDCQHHFHELKKAIAFVQSTSHISAPSGFTDSVMARLPKEKKKVGFQRWLKSHPLLTAAALFLTFMTGGLFTSWNGNDDFSFTKHDNLVVQDHTVLVPKGEVVKGDLTVRNGDVKIEGKVTGDVTVINGDKYLASAGSVTGDINEIDEAFGWLWYKIKEGVKGTVDLGNSQMVEN</sequence>
<dbReference type="Gene3D" id="1.10.10.1320">
    <property type="entry name" value="Anti-sigma factor, zinc-finger domain"/>
    <property type="match status" value="1"/>
</dbReference>
<dbReference type="Pfam" id="PF13490">
    <property type="entry name" value="zf-HC2"/>
    <property type="match status" value="1"/>
</dbReference>
<dbReference type="PATRIC" id="fig|189381.10.peg.2436"/>
<name>A0A0J5V2T2_9BACI</name>
<accession>A0A0J5V2T2</accession>
<evidence type="ECO:0000256" key="1">
    <source>
        <dbReference type="ARBA" id="ARBA00024353"/>
    </source>
</evidence>
<dbReference type="RefSeq" id="WP_048007330.1">
    <property type="nucleotide sequence ID" value="NZ_CAXQIX010000048.1"/>
</dbReference>
<reference evidence="4" key="1">
    <citation type="submission" date="2016-01" db="EMBL/GenBank/DDBJ databases">
        <title>Whole genome sequencing of Bhargavaea cecembensis T14.</title>
        <authorList>
            <person name="Hong K.W."/>
        </authorList>
    </citation>
    <scope>NUCLEOTIDE SEQUENCE [LARGE SCALE GENOMIC DNA]</scope>
    <source>
        <strain evidence="4">M19</strain>
    </source>
</reference>
<dbReference type="InterPro" id="IPR041916">
    <property type="entry name" value="Anti_sigma_zinc_sf"/>
</dbReference>
<proteinExistence type="inferred from homology"/>
<dbReference type="OrthoDB" id="9782842at2"/>
<evidence type="ECO:0000313" key="4">
    <source>
        <dbReference type="Proteomes" id="UP000076510"/>
    </source>
</evidence>
<dbReference type="InterPro" id="IPR027383">
    <property type="entry name" value="Znf_put"/>
</dbReference>
<dbReference type="AlphaFoldDB" id="A0A0J5V2T2"/>
<evidence type="ECO:0000256" key="2">
    <source>
        <dbReference type="ARBA" id="ARBA00024438"/>
    </source>
</evidence>